<accession>A0A0A9G7C6</accession>
<sequence>MVQSVKSLSFSKLSGLFHNPILVFSTR</sequence>
<proteinExistence type="predicted"/>
<protein>
    <submittedName>
        <fullName evidence="1">Uncharacterized protein</fullName>
    </submittedName>
</protein>
<organism evidence="1">
    <name type="scientific">Arundo donax</name>
    <name type="common">Giant reed</name>
    <name type="synonym">Donax arundinaceus</name>
    <dbReference type="NCBI Taxonomy" id="35708"/>
    <lineage>
        <taxon>Eukaryota</taxon>
        <taxon>Viridiplantae</taxon>
        <taxon>Streptophyta</taxon>
        <taxon>Embryophyta</taxon>
        <taxon>Tracheophyta</taxon>
        <taxon>Spermatophyta</taxon>
        <taxon>Magnoliopsida</taxon>
        <taxon>Liliopsida</taxon>
        <taxon>Poales</taxon>
        <taxon>Poaceae</taxon>
        <taxon>PACMAD clade</taxon>
        <taxon>Arundinoideae</taxon>
        <taxon>Arundineae</taxon>
        <taxon>Arundo</taxon>
    </lineage>
</organism>
<evidence type="ECO:0000313" key="1">
    <source>
        <dbReference type="EMBL" id="JAE18446.1"/>
    </source>
</evidence>
<reference evidence="1" key="1">
    <citation type="submission" date="2014-09" db="EMBL/GenBank/DDBJ databases">
        <authorList>
            <person name="Magalhaes I.L.F."/>
            <person name="Oliveira U."/>
            <person name="Santos F.R."/>
            <person name="Vidigal T.H.D.A."/>
            <person name="Brescovit A.D."/>
            <person name="Santos A.J."/>
        </authorList>
    </citation>
    <scope>NUCLEOTIDE SEQUENCE</scope>
    <source>
        <tissue evidence="1">Shoot tissue taken approximately 20 cm above the soil surface</tissue>
    </source>
</reference>
<dbReference type="AlphaFoldDB" id="A0A0A9G7C6"/>
<reference evidence="1" key="2">
    <citation type="journal article" date="2015" name="Data Brief">
        <title>Shoot transcriptome of the giant reed, Arundo donax.</title>
        <authorList>
            <person name="Barrero R.A."/>
            <person name="Guerrero F.D."/>
            <person name="Moolhuijzen P."/>
            <person name="Goolsby J.A."/>
            <person name="Tidwell J."/>
            <person name="Bellgard S.E."/>
            <person name="Bellgard M.I."/>
        </authorList>
    </citation>
    <scope>NUCLEOTIDE SEQUENCE</scope>
    <source>
        <tissue evidence="1">Shoot tissue taken approximately 20 cm above the soil surface</tissue>
    </source>
</reference>
<name>A0A0A9G7C6_ARUDO</name>
<dbReference type="EMBL" id="GBRH01179450">
    <property type="protein sequence ID" value="JAE18446.1"/>
    <property type="molecule type" value="Transcribed_RNA"/>
</dbReference>